<dbReference type="EMBL" id="CP036339">
    <property type="protein sequence ID" value="QDT71577.1"/>
    <property type="molecule type" value="Genomic_DNA"/>
</dbReference>
<keyword evidence="3" id="KW-1185">Reference proteome</keyword>
<dbReference type="GO" id="GO:0004553">
    <property type="term" value="F:hydrolase activity, hydrolyzing O-glycosyl compounds"/>
    <property type="evidence" value="ECO:0007669"/>
    <property type="project" value="InterPro"/>
</dbReference>
<dbReference type="Proteomes" id="UP000317909">
    <property type="component" value="Chromosome"/>
</dbReference>
<dbReference type="Pfam" id="PF00404">
    <property type="entry name" value="Dockerin_1"/>
    <property type="match status" value="1"/>
</dbReference>
<dbReference type="InterPro" id="IPR002105">
    <property type="entry name" value="Dockerin_1_rpt"/>
</dbReference>
<proteinExistence type="predicted"/>
<name>A0A517TT74_9BACT</name>
<dbReference type="InterPro" id="IPR036439">
    <property type="entry name" value="Dockerin_dom_sf"/>
</dbReference>
<reference evidence="2 3" key="1">
    <citation type="submission" date="2019-02" db="EMBL/GenBank/DDBJ databases">
        <title>Deep-cultivation of Planctomycetes and their phenomic and genomic characterization uncovers novel biology.</title>
        <authorList>
            <person name="Wiegand S."/>
            <person name="Jogler M."/>
            <person name="Boedeker C."/>
            <person name="Pinto D."/>
            <person name="Vollmers J."/>
            <person name="Rivas-Marin E."/>
            <person name="Kohn T."/>
            <person name="Peeters S.H."/>
            <person name="Heuer A."/>
            <person name="Rast P."/>
            <person name="Oberbeckmann S."/>
            <person name="Bunk B."/>
            <person name="Jeske O."/>
            <person name="Meyerdierks A."/>
            <person name="Storesund J.E."/>
            <person name="Kallscheuer N."/>
            <person name="Luecker S."/>
            <person name="Lage O.M."/>
            <person name="Pohl T."/>
            <person name="Merkel B.J."/>
            <person name="Hornburger P."/>
            <person name="Mueller R.-W."/>
            <person name="Bruemmer F."/>
            <person name="Labrenz M."/>
            <person name="Spormann A.M."/>
            <person name="Op den Camp H."/>
            <person name="Overmann J."/>
            <person name="Amann R."/>
            <person name="Jetten M.S.M."/>
            <person name="Mascher T."/>
            <person name="Medema M.H."/>
            <person name="Devos D.P."/>
            <person name="Kaster A.-K."/>
            <person name="Ovreas L."/>
            <person name="Rohde M."/>
            <person name="Galperin M.Y."/>
            <person name="Jogler C."/>
        </authorList>
    </citation>
    <scope>NUCLEOTIDE SEQUENCE [LARGE SCALE GENOMIC DNA]</scope>
    <source>
        <strain evidence="2 3">I41</strain>
    </source>
</reference>
<keyword evidence="1" id="KW-0732">Signal</keyword>
<sequence length="387" mass="39989" precursor="true">MKMNRLSCTAALAIVMTMSAAPWTAAVTLEFAGSQANLDNGFFPGGQLPYVTAYWRSDTEANVFAVSQDSPNRYYGTAGYALFGTTFTYPDANELGGQPNLNPDGSDPLYPNIISTPSWVAASQPLSTRMAGGYGYSLIDDPVLQHGVRHWTFDGTNYPEAGEGVPVTGQNPYVKMGFLDGGDIFGNNPTEEPTGRWGFTVGAGAPAAFRVGVMTGGGDSENFAPAQVYLQQFDGTTPIGTPLGSGILTGPLKDRFVDMHFFDVIGAEEGDTFAIGVMAGANSFGNAGVAGISFDVLSEVAADDADFDGNGLVDGADFLIWQRSAGSAGGPAQGDANGDGNVNATDLSVWKTQFGAGAAVGAIGAVPEPSAALLLAIGVCAVARIRK</sequence>
<evidence type="ECO:0000256" key="1">
    <source>
        <dbReference type="SAM" id="SignalP"/>
    </source>
</evidence>
<organism evidence="2 3">
    <name type="scientific">Lacipirellula limnantheis</name>
    <dbReference type="NCBI Taxonomy" id="2528024"/>
    <lineage>
        <taxon>Bacteria</taxon>
        <taxon>Pseudomonadati</taxon>
        <taxon>Planctomycetota</taxon>
        <taxon>Planctomycetia</taxon>
        <taxon>Pirellulales</taxon>
        <taxon>Lacipirellulaceae</taxon>
        <taxon>Lacipirellula</taxon>
    </lineage>
</organism>
<gene>
    <name evidence="2" type="ORF">I41_07370</name>
</gene>
<evidence type="ECO:0000313" key="2">
    <source>
        <dbReference type="EMBL" id="QDT71577.1"/>
    </source>
</evidence>
<dbReference type="InterPro" id="IPR018247">
    <property type="entry name" value="EF_Hand_1_Ca_BS"/>
</dbReference>
<evidence type="ECO:0000313" key="3">
    <source>
        <dbReference type="Proteomes" id="UP000317909"/>
    </source>
</evidence>
<dbReference type="GO" id="GO:0000272">
    <property type="term" value="P:polysaccharide catabolic process"/>
    <property type="evidence" value="ECO:0007669"/>
    <property type="project" value="InterPro"/>
</dbReference>
<dbReference type="KEGG" id="llh:I41_07370"/>
<dbReference type="Gene3D" id="1.10.1330.10">
    <property type="entry name" value="Dockerin domain"/>
    <property type="match status" value="1"/>
</dbReference>
<feature type="signal peptide" evidence="1">
    <location>
        <begin position="1"/>
        <end position="25"/>
    </location>
</feature>
<feature type="chain" id="PRO_5022239814" evidence="1">
    <location>
        <begin position="26"/>
        <end position="387"/>
    </location>
</feature>
<dbReference type="PROSITE" id="PS00018">
    <property type="entry name" value="EF_HAND_1"/>
    <property type="match status" value="2"/>
</dbReference>
<dbReference type="AlphaFoldDB" id="A0A517TT74"/>
<accession>A0A517TT74</accession>
<protein>
    <submittedName>
        <fullName evidence="2">Uncharacterized protein</fullName>
    </submittedName>
</protein>